<evidence type="ECO:0000259" key="1">
    <source>
        <dbReference type="Pfam" id="PF00814"/>
    </source>
</evidence>
<dbReference type="InterPro" id="IPR043129">
    <property type="entry name" value="ATPase_NBD"/>
</dbReference>
<dbReference type="PANTHER" id="PTHR11735">
    <property type="entry name" value="TRNA N6-ADENOSINE THREONYLCARBAMOYLTRANSFERASE"/>
    <property type="match status" value="1"/>
</dbReference>
<evidence type="ECO:0000313" key="2">
    <source>
        <dbReference type="EMBL" id="SMX30000.1"/>
    </source>
</evidence>
<dbReference type="Gene3D" id="3.30.420.40">
    <property type="match status" value="2"/>
</dbReference>
<dbReference type="SUPFAM" id="SSF53067">
    <property type="entry name" value="Actin-like ATPase domain"/>
    <property type="match status" value="1"/>
</dbReference>
<gene>
    <name evidence="2" type="primary">tsaB</name>
    <name evidence="2" type="ORF">TRP8649_04140</name>
</gene>
<dbReference type="Pfam" id="PF00814">
    <property type="entry name" value="TsaD"/>
    <property type="match status" value="1"/>
</dbReference>
<dbReference type="InterPro" id="IPR000905">
    <property type="entry name" value="Gcp-like_dom"/>
</dbReference>
<dbReference type="GO" id="GO:0005829">
    <property type="term" value="C:cytosol"/>
    <property type="evidence" value="ECO:0007669"/>
    <property type="project" value="TreeGrafter"/>
</dbReference>
<organism evidence="2 3">
    <name type="scientific">Pelagimonas phthalicica</name>
    <dbReference type="NCBI Taxonomy" id="1037362"/>
    <lineage>
        <taxon>Bacteria</taxon>
        <taxon>Pseudomonadati</taxon>
        <taxon>Pseudomonadota</taxon>
        <taxon>Alphaproteobacteria</taxon>
        <taxon>Rhodobacterales</taxon>
        <taxon>Roseobacteraceae</taxon>
        <taxon>Pelagimonas</taxon>
    </lineage>
</organism>
<accession>A0A238JH56</accession>
<dbReference type="PANTHER" id="PTHR11735:SF11">
    <property type="entry name" value="TRNA THREONYLCARBAMOYLADENOSINE BIOSYNTHESIS PROTEIN TSAB"/>
    <property type="match status" value="1"/>
</dbReference>
<keyword evidence="3" id="KW-1185">Reference proteome</keyword>
<dbReference type="OrthoDB" id="9809995at2"/>
<dbReference type="EMBL" id="FXXP01000003">
    <property type="protein sequence ID" value="SMX30000.1"/>
    <property type="molecule type" value="Genomic_DNA"/>
</dbReference>
<dbReference type="AlphaFoldDB" id="A0A238JH56"/>
<proteinExistence type="predicted"/>
<dbReference type="NCBIfam" id="TIGR03725">
    <property type="entry name" value="T6A_YeaZ"/>
    <property type="match status" value="1"/>
</dbReference>
<dbReference type="Proteomes" id="UP000225972">
    <property type="component" value="Unassembled WGS sequence"/>
</dbReference>
<dbReference type="RefSeq" id="WP_099248719.1">
    <property type="nucleotide sequence ID" value="NZ_FXXP01000003.1"/>
</dbReference>
<dbReference type="InterPro" id="IPR022496">
    <property type="entry name" value="T6A_TsaB"/>
</dbReference>
<name>A0A238JH56_9RHOB</name>
<feature type="domain" description="Gcp-like" evidence="1">
    <location>
        <begin position="34"/>
        <end position="125"/>
    </location>
</feature>
<evidence type="ECO:0000313" key="3">
    <source>
        <dbReference type="Proteomes" id="UP000225972"/>
    </source>
</evidence>
<dbReference type="GO" id="GO:0002949">
    <property type="term" value="P:tRNA threonylcarbamoyladenosine modification"/>
    <property type="evidence" value="ECO:0007669"/>
    <property type="project" value="InterPro"/>
</dbReference>
<sequence>MTDAPLVLAFDTSAPHCTAALMRGGELITSRFEEMARGQAERLIPLLEEVLEEGGASWQDLSAIGVGIGPGNFTGIRISVAAARGLALGLDLPAVGVSQFQALACGYDWPVVCSVAAPRDRIYLQTLNDGTRSDPAFGLLDDLPMPHSKAEAAVIGAQAETIAERTGGRVLQPRYPLAEAISRVTLQRMHNVSLPAPAPLYIRPADAAPSKLTPPTILPETQP</sequence>
<reference evidence="3" key="1">
    <citation type="submission" date="2017-05" db="EMBL/GenBank/DDBJ databases">
        <authorList>
            <person name="Rodrigo-Torres L."/>
            <person name="Arahal R. D."/>
            <person name="Lucena T."/>
        </authorList>
    </citation>
    <scope>NUCLEOTIDE SEQUENCE [LARGE SCALE GENOMIC DNA]</scope>
    <source>
        <strain evidence="3">CECT 8649</strain>
    </source>
</reference>
<protein>
    <submittedName>
        <fullName evidence="2">tRNA threonylcarbamoyladenosine biosynthesis protein TsaB</fullName>
    </submittedName>
</protein>